<dbReference type="InterPro" id="IPR020846">
    <property type="entry name" value="MFS_dom"/>
</dbReference>
<evidence type="ECO:0000259" key="7">
    <source>
        <dbReference type="PROSITE" id="PS50850"/>
    </source>
</evidence>
<dbReference type="InterPro" id="IPR036259">
    <property type="entry name" value="MFS_trans_sf"/>
</dbReference>
<keyword evidence="3 6" id="KW-0812">Transmembrane</keyword>
<dbReference type="GO" id="GO:0005886">
    <property type="term" value="C:plasma membrane"/>
    <property type="evidence" value="ECO:0007669"/>
    <property type="project" value="UniProtKB-SubCell"/>
</dbReference>
<feature type="domain" description="Major facilitator superfamily (MFS) profile" evidence="7">
    <location>
        <begin position="1"/>
        <end position="281"/>
    </location>
</feature>
<dbReference type="Gene3D" id="1.20.1250.20">
    <property type="entry name" value="MFS general substrate transporter like domains"/>
    <property type="match status" value="1"/>
</dbReference>
<evidence type="ECO:0000256" key="5">
    <source>
        <dbReference type="ARBA" id="ARBA00023136"/>
    </source>
</evidence>
<keyword evidence="5 6" id="KW-0472">Membrane</keyword>
<dbReference type="Proteomes" id="UP000070405">
    <property type="component" value="Unassembled WGS sequence"/>
</dbReference>
<feature type="transmembrane region" description="Helical" evidence="6">
    <location>
        <begin position="195"/>
        <end position="215"/>
    </location>
</feature>
<comment type="caution">
    <text evidence="8">The sequence shown here is derived from an EMBL/GenBank/DDBJ whole genome shotgun (WGS) entry which is preliminary data.</text>
</comment>
<dbReference type="InterPro" id="IPR050189">
    <property type="entry name" value="MFS_Efflux_Transporters"/>
</dbReference>
<sequence length="282" mass="29953">MNGGFAAAVLPVTVSLIGDVFEEPKAKMNSIGAVLGMYFLGAAAATAIGGGLSFIGSWRYVYLTYGIAEFILVVLIYKFLTFREGTVDKLSFREAYGDAISHSDLLRTVSLLFLVGFTVFGSFTYLGDYLVQQTGYNLLSVGLILTLFGLAAFAGGRNTGSLKEKVGSKILVIAGVLGLVSLLIVSYWLGIYFVLPALVGFGLAFVILQATIITTAQQYLPTKSGTVMSLASFNMFVGGAVGVFTNRIILNQLGYQGLFMVAGLAILTVGILAFLIISPYSD</sequence>
<keyword evidence="4 6" id="KW-1133">Transmembrane helix</keyword>
<feature type="transmembrane region" description="Helical" evidence="6">
    <location>
        <begin position="105"/>
        <end position="126"/>
    </location>
</feature>
<evidence type="ECO:0000256" key="2">
    <source>
        <dbReference type="ARBA" id="ARBA00022475"/>
    </source>
</evidence>
<feature type="transmembrane region" description="Helical" evidence="6">
    <location>
        <begin position="35"/>
        <end position="56"/>
    </location>
</feature>
<feature type="transmembrane region" description="Helical" evidence="6">
    <location>
        <begin position="255"/>
        <end position="277"/>
    </location>
</feature>
<protein>
    <recommendedName>
        <fullName evidence="7">Major facilitator superfamily (MFS) profile domain-containing protein</fullName>
    </recommendedName>
</protein>
<reference evidence="8 9" key="1">
    <citation type="journal article" date="2016" name="Sci. Rep.">
        <title>Metabolic traits of an uncultured archaeal lineage -MSBL1- from brine pools of the Red Sea.</title>
        <authorList>
            <person name="Mwirichia R."/>
            <person name="Alam I."/>
            <person name="Rashid M."/>
            <person name="Vinu M."/>
            <person name="Ba-Alawi W."/>
            <person name="Anthony Kamau A."/>
            <person name="Kamanda Ngugi D."/>
            <person name="Goker M."/>
            <person name="Klenk H.P."/>
            <person name="Bajic V."/>
            <person name="Stingl U."/>
        </authorList>
    </citation>
    <scope>NUCLEOTIDE SEQUENCE [LARGE SCALE GENOMIC DNA]</scope>
    <source>
        <strain evidence="8">SCGC-AAA261G05</strain>
    </source>
</reference>
<feature type="transmembrane region" description="Helical" evidence="6">
    <location>
        <begin position="170"/>
        <end position="189"/>
    </location>
</feature>
<feature type="transmembrane region" description="Helical" evidence="6">
    <location>
        <begin position="227"/>
        <end position="249"/>
    </location>
</feature>
<feature type="transmembrane region" description="Helical" evidence="6">
    <location>
        <begin position="62"/>
        <end position="80"/>
    </location>
</feature>
<dbReference type="Pfam" id="PF07690">
    <property type="entry name" value="MFS_1"/>
    <property type="match status" value="1"/>
</dbReference>
<evidence type="ECO:0000256" key="3">
    <source>
        <dbReference type="ARBA" id="ARBA00022692"/>
    </source>
</evidence>
<dbReference type="PANTHER" id="PTHR43124">
    <property type="entry name" value="PURINE EFFLUX PUMP PBUE"/>
    <property type="match status" value="1"/>
</dbReference>
<dbReference type="SUPFAM" id="SSF103473">
    <property type="entry name" value="MFS general substrate transporter"/>
    <property type="match status" value="1"/>
</dbReference>
<comment type="subcellular location">
    <subcellularLocation>
        <location evidence="1">Cell membrane</location>
        <topology evidence="1">Multi-pass membrane protein</topology>
    </subcellularLocation>
</comment>
<evidence type="ECO:0000256" key="6">
    <source>
        <dbReference type="SAM" id="Phobius"/>
    </source>
</evidence>
<organism evidence="8 9">
    <name type="scientific">candidate division MSBL1 archaeon SCGC-AAA261G05</name>
    <dbReference type="NCBI Taxonomy" id="1698276"/>
    <lineage>
        <taxon>Archaea</taxon>
        <taxon>Methanobacteriati</taxon>
        <taxon>Methanobacteriota</taxon>
        <taxon>candidate division MSBL1</taxon>
    </lineage>
</organism>
<dbReference type="GO" id="GO:0022857">
    <property type="term" value="F:transmembrane transporter activity"/>
    <property type="evidence" value="ECO:0007669"/>
    <property type="project" value="InterPro"/>
</dbReference>
<proteinExistence type="predicted"/>
<evidence type="ECO:0000256" key="4">
    <source>
        <dbReference type="ARBA" id="ARBA00022989"/>
    </source>
</evidence>
<keyword evidence="2" id="KW-1003">Cell membrane</keyword>
<evidence type="ECO:0000256" key="1">
    <source>
        <dbReference type="ARBA" id="ARBA00004651"/>
    </source>
</evidence>
<dbReference type="PANTHER" id="PTHR43124:SF3">
    <property type="entry name" value="CHLORAMPHENICOL EFFLUX PUMP RV0191"/>
    <property type="match status" value="1"/>
</dbReference>
<dbReference type="PROSITE" id="PS50850">
    <property type="entry name" value="MFS"/>
    <property type="match status" value="1"/>
</dbReference>
<dbReference type="InterPro" id="IPR011701">
    <property type="entry name" value="MFS"/>
</dbReference>
<name>A0A133VB14_9EURY</name>
<dbReference type="EMBL" id="LHYA01000019">
    <property type="protein sequence ID" value="KXB03605.1"/>
    <property type="molecule type" value="Genomic_DNA"/>
</dbReference>
<keyword evidence="9" id="KW-1185">Reference proteome</keyword>
<gene>
    <name evidence="8" type="ORF">AKJ47_01945</name>
</gene>
<accession>A0A133VB14</accession>
<dbReference type="AlphaFoldDB" id="A0A133VB14"/>
<evidence type="ECO:0000313" key="8">
    <source>
        <dbReference type="EMBL" id="KXB03605.1"/>
    </source>
</evidence>
<evidence type="ECO:0000313" key="9">
    <source>
        <dbReference type="Proteomes" id="UP000070405"/>
    </source>
</evidence>
<feature type="transmembrane region" description="Helical" evidence="6">
    <location>
        <begin position="138"/>
        <end position="158"/>
    </location>
</feature>